<dbReference type="AlphaFoldDB" id="A0AAP0K1B6"/>
<feature type="compositionally biased region" description="Polar residues" evidence="1">
    <location>
        <begin position="66"/>
        <end position="78"/>
    </location>
</feature>
<organism evidence="2 3">
    <name type="scientific">Stephania yunnanensis</name>
    <dbReference type="NCBI Taxonomy" id="152371"/>
    <lineage>
        <taxon>Eukaryota</taxon>
        <taxon>Viridiplantae</taxon>
        <taxon>Streptophyta</taxon>
        <taxon>Embryophyta</taxon>
        <taxon>Tracheophyta</taxon>
        <taxon>Spermatophyta</taxon>
        <taxon>Magnoliopsida</taxon>
        <taxon>Ranunculales</taxon>
        <taxon>Menispermaceae</taxon>
        <taxon>Menispermoideae</taxon>
        <taxon>Cissampelideae</taxon>
        <taxon>Stephania</taxon>
    </lineage>
</organism>
<evidence type="ECO:0000313" key="2">
    <source>
        <dbReference type="EMBL" id="KAK9142830.1"/>
    </source>
</evidence>
<comment type="caution">
    <text evidence="2">The sequence shown here is derived from an EMBL/GenBank/DDBJ whole genome shotgun (WGS) entry which is preliminary data.</text>
</comment>
<keyword evidence="3" id="KW-1185">Reference proteome</keyword>
<gene>
    <name evidence="2" type="ORF">Syun_012230</name>
</gene>
<dbReference type="Proteomes" id="UP001420932">
    <property type="component" value="Unassembled WGS sequence"/>
</dbReference>
<dbReference type="EMBL" id="JBBNAF010000005">
    <property type="protein sequence ID" value="KAK9142830.1"/>
    <property type="molecule type" value="Genomic_DNA"/>
</dbReference>
<evidence type="ECO:0000313" key="3">
    <source>
        <dbReference type="Proteomes" id="UP001420932"/>
    </source>
</evidence>
<protein>
    <submittedName>
        <fullName evidence="2">Uncharacterized protein</fullName>
    </submittedName>
</protein>
<feature type="region of interest" description="Disordered" evidence="1">
    <location>
        <begin position="65"/>
        <end position="84"/>
    </location>
</feature>
<name>A0AAP0K1B6_9MAGN</name>
<reference evidence="2 3" key="1">
    <citation type="submission" date="2024-01" db="EMBL/GenBank/DDBJ databases">
        <title>Genome assemblies of Stephania.</title>
        <authorList>
            <person name="Yang L."/>
        </authorList>
    </citation>
    <scope>NUCLEOTIDE SEQUENCE [LARGE SCALE GENOMIC DNA]</scope>
    <source>
        <strain evidence="2">YNDBR</strain>
        <tissue evidence="2">Leaf</tissue>
    </source>
</reference>
<accession>A0AAP0K1B6</accession>
<sequence>MQRRASKKIDTQRLADSSSSETGVRLCEQPQLRMMRRRGRPAAAADQKVARLWGKTMSGGMVHQVTAGTNQQDLTQARSSDEGEEERSYWFLLTGLGILVFDRVHICSRARAKRRHLAIYYEDIGVALLRKLL</sequence>
<evidence type="ECO:0000256" key="1">
    <source>
        <dbReference type="SAM" id="MobiDB-lite"/>
    </source>
</evidence>
<proteinExistence type="predicted"/>
<feature type="region of interest" description="Disordered" evidence="1">
    <location>
        <begin position="1"/>
        <end position="25"/>
    </location>
</feature>